<comment type="caution">
    <text evidence="3">The sequence shown here is derived from an EMBL/GenBank/DDBJ whole genome shotgun (WGS) entry which is preliminary data.</text>
</comment>
<protein>
    <recommendedName>
        <fullName evidence="2">SAC3/GANP/THP3 conserved domain-containing protein</fullName>
    </recommendedName>
</protein>
<dbReference type="GO" id="GO:0006406">
    <property type="term" value="P:mRNA export from nucleus"/>
    <property type="evidence" value="ECO:0007669"/>
    <property type="project" value="TreeGrafter"/>
</dbReference>
<dbReference type="PANTHER" id="PTHR12436:SF3">
    <property type="entry name" value="GERMINAL-CENTER ASSOCIATED NUCLEAR PROTEIN"/>
    <property type="match status" value="1"/>
</dbReference>
<dbReference type="Gene3D" id="1.25.40.990">
    <property type="match status" value="1"/>
</dbReference>
<dbReference type="Pfam" id="PF03399">
    <property type="entry name" value="SAC3_GANP"/>
    <property type="match status" value="1"/>
</dbReference>
<dbReference type="InterPro" id="IPR045107">
    <property type="entry name" value="SAC3/GANP/THP3"/>
</dbReference>
<dbReference type="GO" id="GO:0070390">
    <property type="term" value="C:transcription export complex 2"/>
    <property type="evidence" value="ECO:0007669"/>
    <property type="project" value="TreeGrafter"/>
</dbReference>
<evidence type="ECO:0000313" key="3">
    <source>
        <dbReference type="EMBL" id="PWA01781.1"/>
    </source>
</evidence>
<proteinExistence type="predicted"/>
<reference evidence="3 4" key="1">
    <citation type="journal article" date="2018" name="MBio">
        <title>Comparative Genomics Reveals the Core Gene Toolbox for the Fungus-Insect Symbiosis.</title>
        <authorList>
            <person name="Wang Y."/>
            <person name="Stata M."/>
            <person name="Wang W."/>
            <person name="Stajich J.E."/>
            <person name="White M.M."/>
            <person name="Moncalvo J.M."/>
        </authorList>
    </citation>
    <scope>NUCLEOTIDE SEQUENCE [LARGE SCALE GENOMIC DNA]</scope>
    <source>
        <strain evidence="3 4">AUS-126-30</strain>
    </source>
</reference>
<evidence type="ECO:0000256" key="1">
    <source>
        <dbReference type="SAM" id="MobiDB-lite"/>
    </source>
</evidence>
<keyword evidence="4" id="KW-1185">Reference proteome</keyword>
<name>A0A2U1J9K6_SMIAN</name>
<dbReference type="PANTHER" id="PTHR12436">
    <property type="entry name" value="80 KDA MCM3-ASSOCIATED PROTEIN"/>
    <property type="match status" value="1"/>
</dbReference>
<gene>
    <name evidence="3" type="ORF">BB558_002099</name>
</gene>
<dbReference type="Proteomes" id="UP000245591">
    <property type="component" value="Unassembled WGS sequence"/>
</dbReference>
<feature type="region of interest" description="Disordered" evidence="1">
    <location>
        <begin position="571"/>
        <end position="599"/>
    </location>
</feature>
<feature type="region of interest" description="Disordered" evidence="1">
    <location>
        <begin position="1304"/>
        <end position="1326"/>
    </location>
</feature>
<dbReference type="EMBL" id="MBFU01000133">
    <property type="protein sequence ID" value="PWA01781.1"/>
    <property type="molecule type" value="Genomic_DNA"/>
</dbReference>
<feature type="domain" description="SAC3/GANP/THP3 conserved" evidence="2">
    <location>
        <begin position="64"/>
        <end position="369"/>
    </location>
</feature>
<feature type="compositionally biased region" description="Basic and acidic residues" evidence="1">
    <location>
        <begin position="1312"/>
        <end position="1326"/>
    </location>
</feature>
<dbReference type="InterPro" id="IPR005062">
    <property type="entry name" value="SAC3/GANP/THP3_conserved"/>
</dbReference>
<evidence type="ECO:0000313" key="4">
    <source>
        <dbReference type="Proteomes" id="UP000245591"/>
    </source>
</evidence>
<evidence type="ECO:0000259" key="2">
    <source>
        <dbReference type="Pfam" id="PF03399"/>
    </source>
</evidence>
<sequence>MNYEKKEERDYRFNKAPENNKYIQLKEYREKLRKEYIQKGILDDPNAKKILTHASAIVGTCTKMCPDFEAEEREYQKGLDKYEMIPGTENVDKEKAVKTFHRSAAGNEQSLPDDIRTPETLKRTMDYLINTILASDQSMIECHQFIRDRTRSIRQDFSVQNIRDINAIKVFERIARYHIISTHMLSEEKFFSEPQEMEQLKKTLQSLLEFYDEIRLQNQSDEPITENECEIRAYHLMSHMRDMDGRRIAEHLPDKIFWSAIIQQTLKLIRLAQCSNSLIGRNEPPNLDGAQNFYSQFFKEIKSNRTPYLLSCVAEYHFASIRRSALKSLNRSILYQEGKEYSTAKLTSMLGFDSLEDCMEFCLEFGLSANTDIVALGQKIRKVYVMQEPEVKPRRKKNMLLVASKRNGIPNEDFINNGIGLGFSKYTITSGVNLGLDTLSKQSYKDKIKNKFMLARSQATGATSFDTNGSLNSNPHFPNSNTVQKPLQNITTSSNTPFKSETIAPTSFFGNLNKPFAFSNNKSEGFFSNAINGNLNTPSTKESFENSKTTNILKPSKENIKQFTFNIDNIKDSEKQKSQVKSEQQNKSPEKSLSAYNPNFGIDKNLQKLQDNRLAVPSFNFQAPNSLETSIVGTNETTIDSNNISDSTLENKRELVTKETNTDFTTKISTNDELKDSLKPENSLEKGFNVNVKWGKKREKISLTELSQKLYNSVITDMIFDLTSSCLSKQRQQEKQEQDVVVAMMDSVLESISALLSNYSHNPNKISQITEYDDLDSPTQRKAQQQNLILNPVRNTQVKINTQLINTTDSSKKNDLIENTISTSVQDQLWDSISLGNNMCSVLESMLDKQKQTRNMYNSNQFSSNVGTLLKTTANVFIWSSQDAKPIKRWFWWQLDKDLSHFDEDGSFNGISKHKCLETELNFTEGQYASSNKYNYGYEPDAHILFLDFPKKENSDFWSELDFILNKMDGFSRVSKLLNPEDKYLIQAPLLLIYIWPPTSPYVNENDYKIPQKVYKYGAQYRIDNGAFSFAKVKLLEFKESLSLQLANSFSWVLSMVSENSYQELIEQPQVVDQIYGIFTELIFTVSSTVTRITLEKNDLITRLHLKVFNDLAKAANLCFASDSLFYQILSLKTSPNLLNHIHLPLLSFPSKKETIYDFLVGYCADPTVKNFVKPDIGYSPPLVDDIASVFESRVQFPTAFTSLFYILTKRASERLHGLLKSDVNITMKGFLIAKSKIKNDFQNILSEIQLSCSELIVESQEKQKPSNHEPTNNAVISKKRDFELFQKTNNIHHTVENKNLNRIENGNNNSFEKDHIPGNDSSKEKDIYTNASKISSNSKKSRRLSQFDSLYEKINNVSSLL</sequence>
<dbReference type="GO" id="GO:0005737">
    <property type="term" value="C:cytoplasm"/>
    <property type="evidence" value="ECO:0007669"/>
    <property type="project" value="TreeGrafter"/>
</dbReference>
<accession>A0A2U1J9K6</accession>
<organism evidence="3 4">
    <name type="scientific">Smittium angustum</name>
    <dbReference type="NCBI Taxonomy" id="133377"/>
    <lineage>
        <taxon>Eukaryota</taxon>
        <taxon>Fungi</taxon>
        <taxon>Fungi incertae sedis</taxon>
        <taxon>Zoopagomycota</taxon>
        <taxon>Kickxellomycotina</taxon>
        <taxon>Harpellomycetes</taxon>
        <taxon>Harpellales</taxon>
        <taxon>Legeriomycetaceae</taxon>
        <taxon>Smittium</taxon>
    </lineage>
</organism>